<name>A0AAE0STB5_9BIVA</name>
<sequence>MLPTKNEIDFQMVEVYHVANKKTRLTFRFQFHTLQLPTNKTETPTQEEKHLPAERCFQCRKEDNCDAMLYDKTDLASGPNESDEEDIVPNY</sequence>
<dbReference type="Proteomes" id="UP001195483">
    <property type="component" value="Unassembled WGS sequence"/>
</dbReference>
<accession>A0AAE0STB5</accession>
<gene>
    <name evidence="1" type="ORF">CHS0354_010906</name>
</gene>
<reference evidence="1" key="2">
    <citation type="journal article" date="2021" name="Genome Biol. Evol.">
        <title>Developing a high-quality reference genome for a parasitic bivalve with doubly uniparental inheritance (Bivalvia: Unionida).</title>
        <authorList>
            <person name="Smith C.H."/>
        </authorList>
    </citation>
    <scope>NUCLEOTIDE SEQUENCE</scope>
    <source>
        <strain evidence="1">CHS0354</strain>
        <tissue evidence="1">Mantle</tissue>
    </source>
</reference>
<protein>
    <submittedName>
        <fullName evidence="1">Uncharacterized protein</fullName>
    </submittedName>
</protein>
<dbReference type="AlphaFoldDB" id="A0AAE0STB5"/>
<evidence type="ECO:0000313" key="1">
    <source>
        <dbReference type="EMBL" id="KAK3597280.1"/>
    </source>
</evidence>
<evidence type="ECO:0000313" key="2">
    <source>
        <dbReference type="Proteomes" id="UP001195483"/>
    </source>
</evidence>
<proteinExistence type="predicted"/>
<keyword evidence="2" id="KW-1185">Reference proteome</keyword>
<comment type="caution">
    <text evidence="1">The sequence shown here is derived from an EMBL/GenBank/DDBJ whole genome shotgun (WGS) entry which is preliminary data.</text>
</comment>
<organism evidence="1 2">
    <name type="scientific">Potamilus streckersoni</name>
    <dbReference type="NCBI Taxonomy" id="2493646"/>
    <lineage>
        <taxon>Eukaryota</taxon>
        <taxon>Metazoa</taxon>
        <taxon>Spiralia</taxon>
        <taxon>Lophotrochozoa</taxon>
        <taxon>Mollusca</taxon>
        <taxon>Bivalvia</taxon>
        <taxon>Autobranchia</taxon>
        <taxon>Heteroconchia</taxon>
        <taxon>Palaeoheterodonta</taxon>
        <taxon>Unionida</taxon>
        <taxon>Unionoidea</taxon>
        <taxon>Unionidae</taxon>
        <taxon>Ambleminae</taxon>
        <taxon>Lampsilini</taxon>
        <taxon>Potamilus</taxon>
    </lineage>
</organism>
<dbReference type="EMBL" id="JAEAOA010000682">
    <property type="protein sequence ID" value="KAK3597280.1"/>
    <property type="molecule type" value="Genomic_DNA"/>
</dbReference>
<reference evidence="1" key="3">
    <citation type="submission" date="2023-05" db="EMBL/GenBank/DDBJ databases">
        <authorList>
            <person name="Smith C.H."/>
        </authorList>
    </citation>
    <scope>NUCLEOTIDE SEQUENCE</scope>
    <source>
        <strain evidence="1">CHS0354</strain>
        <tissue evidence="1">Mantle</tissue>
    </source>
</reference>
<reference evidence="1" key="1">
    <citation type="journal article" date="2021" name="Genome Biol. Evol.">
        <title>A High-Quality Reference Genome for a Parasitic Bivalve with Doubly Uniparental Inheritance (Bivalvia: Unionida).</title>
        <authorList>
            <person name="Smith C.H."/>
        </authorList>
    </citation>
    <scope>NUCLEOTIDE SEQUENCE</scope>
    <source>
        <strain evidence="1">CHS0354</strain>
    </source>
</reference>